<accession>A0A916NKU6</accession>
<comment type="caution">
    <text evidence="1">The sequence shown here is derived from an EMBL/GenBank/DDBJ whole genome shotgun (WGS) entry which is preliminary data.</text>
</comment>
<gene>
    <name evidence="1" type="ORF">PAESOLCIP111_00291</name>
</gene>
<dbReference type="AlphaFoldDB" id="A0A916NKU6"/>
<dbReference type="RefSeq" id="WP_218090110.1">
    <property type="nucleotide sequence ID" value="NZ_CAJVAS010000001.1"/>
</dbReference>
<reference evidence="1" key="1">
    <citation type="submission" date="2021-06" db="EMBL/GenBank/DDBJ databases">
        <authorList>
            <person name="Criscuolo A."/>
        </authorList>
    </citation>
    <scope>NUCLEOTIDE SEQUENCE</scope>
    <source>
        <strain evidence="1">CIP111600</strain>
    </source>
</reference>
<dbReference type="InterPro" id="IPR015017">
    <property type="entry name" value="DUF1904"/>
</dbReference>
<proteinExistence type="predicted"/>
<evidence type="ECO:0000313" key="2">
    <source>
        <dbReference type="Proteomes" id="UP000693672"/>
    </source>
</evidence>
<name>A0A916NKU6_9BACL</name>
<keyword evidence="2" id="KW-1185">Reference proteome</keyword>
<evidence type="ECO:0008006" key="3">
    <source>
        <dbReference type="Google" id="ProtNLM"/>
    </source>
</evidence>
<organism evidence="1 2">
    <name type="scientific">Paenibacillus solanacearum</name>
    <dbReference type="NCBI Taxonomy" id="2048548"/>
    <lineage>
        <taxon>Bacteria</taxon>
        <taxon>Bacillati</taxon>
        <taxon>Bacillota</taxon>
        <taxon>Bacilli</taxon>
        <taxon>Bacillales</taxon>
        <taxon>Paenibacillaceae</taxon>
        <taxon>Paenibacillus</taxon>
    </lineage>
</organism>
<dbReference type="Proteomes" id="UP000693672">
    <property type="component" value="Unassembled WGS sequence"/>
</dbReference>
<sequence>MPYLRFKGFQREALERMSPLIVDEFAYIVNIPKEKVKIELLPVMQITHSPLSVEIQMFQREQETHDALASAMNRLFDEFGCHHVHIYFVILYPTLYYKEGKPLKVIPEHHLG</sequence>
<dbReference type="EMBL" id="CAJVAS010000001">
    <property type="protein sequence ID" value="CAG7599187.1"/>
    <property type="molecule type" value="Genomic_DNA"/>
</dbReference>
<dbReference type="Pfam" id="PF08921">
    <property type="entry name" value="DUF1904"/>
    <property type="match status" value="1"/>
</dbReference>
<evidence type="ECO:0000313" key="1">
    <source>
        <dbReference type="EMBL" id="CAG7599187.1"/>
    </source>
</evidence>
<protein>
    <recommendedName>
        <fullName evidence="3">DUF1904 family protein</fullName>
    </recommendedName>
</protein>